<evidence type="ECO:0000313" key="6">
    <source>
        <dbReference type="EMBL" id="MBL0682077.1"/>
    </source>
</evidence>
<evidence type="ECO:0000256" key="1">
    <source>
        <dbReference type="ARBA" id="ARBA00005854"/>
    </source>
</evidence>
<keyword evidence="3" id="KW-0560">Oxidoreductase</keyword>
<dbReference type="InterPro" id="IPR006139">
    <property type="entry name" value="D-isomer_2_OHA_DH_cat_dom"/>
</dbReference>
<dbReference type="PANTHER" id="PTHR43026">
    <property type="entry name" value="2-HYDROXYACID DEHYDROGENASE HOMOLOG 1-RELATED"/>
    <property type="match status" value="1"/>
</dbReference>
<evidence type="ECO:0000259" key="5">
    <source>
        <dbReference type="Pfam" id="PF02826"/>
    </source>
</evidence>
<dbReference type="Pfam" id="PF00389">
    <property type="entry name" value="2-Hacid_dh"/>
    <property type="match status" value="1"/>
</dbReference>
<dbReference type="CDD" id="cd12183">
    <property type="entry name" value="LDH_like_2"/>
    <property type="match status" value="1"/>
</dbReference>
<dbReference type="Pfam" id="PF02826">
    <property type="entry name" value="2-Hacid_dh_C"/>
    <property type="match status" value="1"/>
</dbReference>
<protein>
    <submittedName>
        <fullName evidence="6">2-hydroxyacid dehydrogenase</fullName>
    </submittedName>
</protein>
<organism evidence="6 7">
    <name type="scientific">Aquimarina mytili</name>
    <dbReference type="NCBI Taxonomy" id="874423"/>
    <lineage>
        <taxon>Bacteria</taxon>
        <taxon>Pseudomonadati</taxon>
        <taxon>Bacteroidota</taxon>
        <taxon>Flavobacteriia</taxon>
        <taxon>Flavobacteriales</taxon>
        <taxon>Flavobacteriaceae</taxon>
        <taxon>Aquimarina</taxon>
    </lineage>
</organism>
<comment type="caution">
    <text evidence="6">The sequence shown here is derived from an EMBL/GenBank/DDBJ whole genome shotgun (WGS) entry which is preliminary data.</text>
</comment>
<dbReference type="SUPFAM" id="SSF51735">
    <property type="entry name" value="NAD(P)-binding Rossmann-fold domains"/>
    <property type="match status" value="1"/>
</dbReference>
<feature type="domain" description="D-isomer specific 2-hydroxyacid dehydrogenase catalytic" evidence="4">
    <location>
        <begin position="3"/>
        <end position="327"/>
    </location>
</feature>
<dbReference type="InterPro" id="IPR006140">
    <property type="entry name" value="D-isomer_DH_NAD-bd"/>
</dbReference>
<dbReference type="SUPFAM" id="SSF52283">
    <property type="entry name" value="Formate/glycerate dehydrogenase catalytic domain-like"/>
    <property type="match status" value="1"/>
</dbReference>
<dbReference type="Gene3D" id="3.40.50.720">
    <property type="entry name" value="NAD(P)-binding Rossmann-like Domain"/>
    <property type="match status" value="2"/>
</dbReference>
<name>A0A937D7U4_9FLAO</name>
<evidence type="ECO:0000259" key="4">
    <source>
        <dbReference type="Pfam" id="PF00389"/>
    </source>
</evidence>
<dbReference type="InterPro" id="IPR058205">
    <property type="entry name" value="D-LDH-like"/>
</dbReference>
<keyword evidence="7" id="KW-1185">Reference proteome</keyword>
<dbReference type="Proteomes" id="UP000651057">
    <property type="component" value="Unassembled WGS sequence"/>
</dbReference>
<feature type="domain" description="D-isomer specific 2-hydroxyacid dehydrogenase NAD-binding" evidence="5">
    <location>
        <begin position="109"/>
        <end position="297"/>
    </location>
</feature>
<sequence>MKILIYSAKDFEIPFLEKANNNEHQIKYIPERLTTETARLALGFDVISIFSADDASSLVLEKLKDFGIKYITLRSTGYDNVNLTAAKKLNIKVANTAGYSPNAIAEHAVALLLALNRKLILSNTQVNSYNFSLSNLVGFDLDQKTVGIIGTGRIGKVIAKIMHGFGCHILAKDTYEDSKLKENYDVFYTDLEDLCKRSDIIFLSIPLTTQTHHMINKDVIQHMKTHTLLINVARGGVVCTEDIIQALELKRIAGYGTDVYEHESGIFFYDHSKNKPKDVSLQSLINLPNVLLTPHQGFATQEALSNIAEATFYNINCWSQDQPGKNELTDKN</sequence>
<comment type="similarity">
    <text evidence="1 3">Belongs to the D-isomer specific 2-hydroxyacid dehydrogenase family.</text>
</comment>
<dbReference type="RefSeq" id="WP_201916082.1">
    <property type="nucleotide sequence ID" value="NZ_BAABAX010000001.1"/>
</dbReference>
<evidence type="ECO:0000256" key="2">
    <source>
        <dbReference type="ARBA" id="ARBA00023027"/>
    </source>
</evidence>
<evidence type="ECO:0000313" key="7">
    <source>
        <dbReference type="Proteomes" id="UP000651057"/>
    </source>
</evidence>
<dbReference type="GO" id="GO:0051287">
    <property type="term" value="F:NAD binding"/>
    <property type="evidence" value="ECO:0007669"/>
    <property type="project" value="InterPro"/>
</dbReference>
<dbReference type="AlphaFoldDB" id="A0A937D7U4"/>
<proteinExistence type="inferred from homology"/>
<keyword evidence="2" id="KW-0520">NAD</keyword>
<dbReference type="EMBL" id="JAERQJ010000001">
    <property type="protein sequence ID" value="MBL0682077.1"/>
    <property type="molecule type" value="Genomic_DNA"/>
</dbReference>
<dbReference type="PANTHER" id="PTHR43026:SF1">
    <property type="entry name" value="2-HYDROXYACID DEHYDROGENASE HOMOLOG 1-RELATED"/>
    <property type="match status" value="1"/>
</dbReference>
<dbReference type="GO" id="GO:0008720">
    <property type="term" value="F:D-lactate dehydrogenase (NAD+) activity"/>
    <property type="evidence" value="ECO:0007669"/>
    <property type="project" value="TreeGrafter"/>
</dbReference>
<gene>
    <name evidence="6" type="ORF">JJQ60_00970</name>
</gene>
<accession>A0A937D7U4</accession>
<evidence type="ECO:0000256" key="3">
    <source>
        <dbReference type="RuleBase" id="RU003719"/>
    </source>
</evidence>
<dbReference type="InterPro" id="IPR036291">
    <property type="entry name" value="NAD(P)-bd_dom_sf"/>
</dbReference>
<reference evidence="6" key="1">
    <citation type="submission" date="2021-01" db="EMBL/GenBank/DDBJ databases">
        <authorList>
            <person name="Zhong Y.L."/>
        </authorList>
    </citation>
    <scope>NUCLEOTIDE SEQUENCE</scope>
    <source>
        <strain evidence="6">KCTC 23302</strain>
    </source>
</reference>